<evidence type="ECO:0000256" key="3">
    <source>
        <dbReference type="ARBA" id="ARBA00023143"/>
    </source>
</evidence>
<proteinExistence type="predicted"/>
<evidence type="ECO:0000259" key="5">
    <source>
        <dbReference type="Pfam" id="PF07317"/>
    </source>
</evidence>
<protein>
    <submittedName>
        <fullName evidence="6">Flagellar brake protein</fullName>
    </submittedName>
</protein>
<keyword evidence="7" id="KW-1185">Reference proteome</keyword>
<keyword evidence="1" id="KW-0973">c-di-GMP</keyword>
<feature type="domain" description="PilZ" evidence="4">
    <location>
        <begin position="105"/>
        <end position="216"/>
    </location>
</feature>
<evidence type="ECO:0000313" key="6">
    <source>
        <dbReference type="EMBL" id="RRS02852.1"/>
    </source>
</evidence>
<evidence type="ECO:0000313" key="7">
    <source>
        <dbReference type="Proteomes" id="UP000269265"/>
    </source>
</evidence>
<accession>A0A426V7N9</accession>
<sequence>MASAVEIQAILRKLLETNTMVTLSSPGGASYTTLLWAVDTARGIICFSAETGDPRLQQLLESNEIVAVAYLDSIKVQFDVDGAVMVRGGDTALNANFPNQVYRFQRRSSFRVKPLLSHTPTAHFRHPALPDMQLSLRILDVSLGGVALALPKDVPNLGAGIHIRRCLLELDADTQLDVGITIHHVTVLNENQGARLGCEIDGLHGSDERALQSYINQTQKRRNAMTIG</sequence>
<comment type="caution">
    <text evidence="6">The sequence shown here is derived from an EMBL/GenBank/DDBJ whole genome shotgun (WGS) entry which is preliminary data.</text>
</comment>
<dbReference type="EMBL" id="RSED01000018">
    <property type="protein sequence ID" value="RRS02852.1"/>
    <property type="molecule type" value="Genomic_DNA"/>
</dbReference>
<dbReference type="Gene3D" id="2.30.110.10">
    <property type="entry name" value="Electron Transport, Fmn-binding Protein, Chain A"/>
    <property type="match status" value="1"/>
</dbReference>
<dbReference type="OrthoDB" id="5572581at2"/>
<keyword evidence="6" id="KW-0966">Cell projection</keyword>
<dbReference type="SUPFAM" id="SSF141371">
    <property type="entry name" value="PilZ domain-like"/>
    <property type="match status" value="1"/>
</dbReference>
<feature type="domain" description="Type III secretion system flagellar brake protein YcgR PilZN" evidence="5">
    <location>
        <begin position="3"/>
        <end position="103"/>
    </location>
</feature>
<keyword evidence="3" id="KW-0975">Bacterial flagellum</keyword>
<dbReference type="AlphaFoldDB" id="A0A426V7N9"/>
<reference evidence="6 7" key="1">
    <citation type="submission" date="2018-12" db="EMBL/GenBank/DDBJ databases">
        <title>The whole draft genome of Aquabacterium sp. SJQ9.</title>
        <authorList>
            <person name="Sun L."/>
            <person name="Gao X."/>
            <person name="Chen W."/>
            <person name="Huang K."/>
        </authorList>
    </citation>
    <scope>NUCLEOTIDE SEQUENCE [LARGE SCALE GENOMIC DNA]</scope>
    <source>
        <strain evidence="6 7">SJQ9</strain>
    </source>
</reference>
<name>A0A426V7N9_9BURK</name>
<evidence type="ECO:0000256" key="2">
    <source>
        <dbReference type="ARBA" id="ARBA00022741"/>
    </source>
</evidence>
<dbReference type="InterPro" id="IPR009926">
    <property type="entry name" value="T3SS_YcgR_PilZN"/>
</dbReference>
<dbReference type="Proteomes" id="UP000269265">
    <property type="component" value="Unassembled WGS sequence"/>
</dbReference>
<keyword evidence="6" id="KW-0282">Flagellum</keyword>
<keyword evidence="2" id="KW-0547">Nucleotide-binding</keyword>
<dbReference type="InterPro" id="IPR012349">
    <property type="entry name" value="Split_barrel_FMN-bd"/>
</dbReference>
<dbReference type="GO" id="GO:0035438">
    <property type="term" value="F:cyclic-di-GMP binding"/>
    <property type="evidence" value="ECO:0007669"/>
    <property type="project" value="InterPro"/>
</dbReference>
<organism evidence="6 7">
    <name type="scientific">Aquabacterium soli</name>
    <dbReference type="NCBI Taxonomy" id="2493092"/>
    <lineage>
        <taxon>Bacteria</taxon>
        <taxon>Pseudomonadati</taxon>
        <taxon>Pseudomonadota</taxon>
        <taxon>Betaproteobacteria</taxon>
        <taxon>Burkholderiales</taxon>
        <taxon>Aquabacterium</taxon>
    </lineage>
</organism>
<dbReference type="Pfam" id="PF07238">
    <property type="entry name" value="PilZ"/>
    <property type="match status" value="1"/>
</dbReference>
<evidence type="ECO:0000259" key="4">
    <source>
        <dbReference type="Pfam" id="PF07238"/>
    </source>
</evidence>
<dbReference type="Pfam" id="PF07317">
    <property type="entry name" value="PilZN"/>
    <property type="match status" value="1"/>
</dbReference>
<dbReference type="InterPro" id="IPR009875">
    <property type="entry name" value="PilZ_domain"/>
</dbReference>
<gene>
    <name evidence="6" type="ORF">EIP75_18720</name>
</gene>
<keyword evidence="6" id="KW-0969">Cilium</keyword>
<evidence type="ECO:0000256" key="1">
    <source>
        <dbReference type="ARBA" id="ARBA00022636"/>
    </source>
</evidence>
<dbReference type="Gene3D" id="2.40.10.220">
    <property type="entry name" value="predicted glycosyltransferase like domains"/>
    <property type="match status" value="1"/>
</dbReference>